<sequence>MAPEDDDSRIDSFQKERDARIALLEKENFELRQEVLRLKAQISSLKAHDNERKSMLWKKLQNPNTDTSPQKQTDFVKTQEFQNLDGETFRPRPGFQELEAGKERSIKVPKPPPRHTSENKVQTPVAFPAPPPPPLPSKFLAGSKTVRRVPEVVELYRSLTRKDAHMENRSNTTAAPAIAFTRNMIGEIENRSTYLSAIKTDVKKQKEFINFLIKEVESAVFDQISEVEAFVKWLDGELSSLVDERAVLKHFPQWPERKADALREAACNYRDLKNLEQEVSSFEDNQKELEQRVNGTERMRESTGKKYRDFQIPCDWMMDSGLIGQMKVSSLRLAKEYMKRVSKELQSSECWREDNLMLQGVRFAYRVHQIRSIAYNWLTVDIEKWSGFNLAEFSLISISLPLSSSISSPFIAAVPRFHSPSIPLFRVVAAPHGILTATLWANVGSRVSLNGSGKSATVVIL</sequence>
<evidence type="ECO:0000313" key="1">
    <source>
        <dbReference type="EMBL" id="KAH9701808.1"/>
    </source>
</evidence>
<name>A0ACB8IXU0_CITSI</name>
<dbReference type="EMBL" id="CM039177">
    <property type="protein sequence ID" value="KAH9701808.1"/>
    <property type="molecule type" value="Genomic_DNA"/>
</dbReference>
<organism evidence="1 2">
    <name type="scientific">Citrus sinensis</name>
    <name type="common">Sweet orange</name>
    <name type="synonym">Citrus aurantium var. sinensis</name>
    <dbReference type="NCBI Taxonomy" id="2711"/>
    <lineage>
        <taxon>Eukaryota</taxon>
        <taxon>Viridiplantae</taxon>
        <taxon>Streptophyta</taxon>
        <taxon>Embryophyta</taxon>
        <taxon>Tracheophyta</taxon>
        <taxon>Spermatophyta</taxon>
        <taxon>Magnoliopsida</taxon>
        <taxon>eudicotyledons</taxon>
        <taxon>Gunneridae</taxon>
        <taxon>Pentapetalae</taxon>
        <taxon>rosids</taxon>
        <taxon>malvids</taxon>
        <taxon>Sapindales</taxon>
        <taxon>Rutaceae</taxon>
        <taxon>Aurantioideae</taxon>
        <taxon>Citrus</taxon>
    </lineage>
</organism>
<keyword evidence="2" id="KW-1185">Reference proteome</keyword>
<reference evidence="2" key="1">
    <citation type="journal article" date="2023" name="Hortic. Res.">
        <title>A chromosome-level phased genome enabling allele-level studies in sweet orange: a case study on citrus Huanglongbing tolerance.</title>
        <authorList>
            <person name="Wu B."/>
            <person name="Yu Q."/>
            <person name="Deng Z."/>
            <person name="Duan Y."/>
            <person name="Luo F."/>
            <person name="Gmitter F. Jr."/>
        </authorList>
    </citation>
    <scope>NUCLEOTIDE SEQUENCE [LARGE SCALE GENOMIC DNA]</scope>
    <source>
        <strain evidence="2">cv. Valencia</strain>
    </source>
</reference>
<dbReference type="Proteomes" id="UP000829398">
    <property type="component" value="Chromosome 8"/>
</dbReference>
<protein>
    <submittedName>
        <fullName evidence="1">CHUP1-like protein</fullName>
    </submittedName>
</protein>
<comment type="caution">
    <text evidence="1">The sequence shown here is derived from an EMBL/GenBank/DDBJ whole genome shotgun (WGS) entry which is preliminary data.</text>
</comment>
<accession>A0ACB8IXU0</accession>
<evidence type="ECO:0000313" key="2">
    <source>
        <dbReference type="Proteomes" id="UP000829398"/>
    </source>
</evidence>
<proteinExistence type="predicted"/>
<gene>
    <name evidence="1" type="ORF">KPL71_025127</name>
</gene>